<reference evidence="1" key="1">
    <citation type="submission" date="2021-01" db="EMBL/GenBank/DDBJ databases">
        <authorList>
            <person name="Sun H.-H."/>
            <person name="Zhang S."/>
            <person name="Zhang Y.-J."/>
        </authorList>
    </citation>
    <scope>NUCLEOTIDE SEQUENCE</scope>
    <source>
        <strain evidence="1">CMM1</strain>
    </source>
</reference>
<geneLocation type="mitochondrion" evidence="1"/>
<evidence type="ECO:0000313" key="1">
    <source>
        <dbReference type="EMBL" id="UBU98383.1"/>
    </source>
</evidence>
<sequence>MSLSRSNSIKIEVTDLELNIKTIYHSISEAARVKNMPTGFTGLRSVARVARAMHPPSSIYPLCTWCKWDRGGTLKKNIRLGAALYLISQKPYKGRYHFFFIR</sequence>
<dbReference type="AlphaFoldDB" id="A0A8K1I7L7"/>
<name>A0A8K1I7L7_9PEZI</name>
<keyword evidence="1" id="KW-0496">Mitochondrion</keyword>
<gene>
    <name evidence="1" type="primary">orf102F</name>
</gene>
<dbReference type="RefSeq" id="YP_010218681.1">
    <property type="nucleotide sequence ID" value="NC_058917.1"/>
</dbReference>
<accession>A0A8K1I7L7</accession>
<organism evidence="1">
    <name type="scientific">Morchella brunnea</name>
    <dbReference type="NCBI Taxonomy" id="1174671"/>
    <lineage>
        <taxon>Eukaryota</taxon>
        <taxon>Fungi</taxon>
        <taxon>Dikarya</taxon>
        <taxon>Ascomycota</taxon>
        <taxon>Pezizomycotina</taxon>
        <taxon>Pezizomycetes</taxon>
        <taxon>Pezizales</taxon>
        <taxon>Morchellaceae</taxon>
        <taxon>Morchella</taxon>
    </lineage>
</organism>
<dbReference type="EMBL" id="MW538937">
    <property type="protein sequence ID" value="UBU98383.1"/>
    <property type="molecule type" value="Genomic_DNA"/>
</dbReference>
<protein>
    <submittedName>
        <fullName evidence="1">Uncharacterized protein</fullName>
    </submittedName>
</protein>
<proteinExistence type="predicted"/>
<dbReference type="GeneID" id="68665104"/>